<dbReference type="AlphaFoldDB" id="A0A2A2K0P5"/>
<protein>
    <submittedName>
        <fullName evidence="1">Uncharacterized protein</fullName>
    </submittedName>
</protein>
<proteinExistence type="predicted"/>
<reference evidence="1 2" key="1">
    <citation type="journal article" date="2017" name="Curr. Biol.">
        <title>Genome architecture and evolution of a unichromosomal asexual nematode.</title>
        <authorList>
            <person name="Fradin H."/>
            <person name="Zegar C."/>
            <person name="Gutwein M."/>
            <person name="Lucas J."/>
            <person name="Kovtun M."/>
            <person name="Corcoran D."/>
            <person name="Baugh L.R."/>
            <person name="Kiontke K."/>
            <person name="Gunsalus K."/>
            <person name="Fitch D.H."/>
            <person name="Piano F."/>
        </authorList>
    </citation>
    <scope>NUCLEOTIDE SEQUENCE [LARGE SCALE GENOMIC DNA]</scope>
    <source>
        <strain evidence="1">PF1309</strain>
    </source>
</reference>
<dbReference type="OrthoDB" id="297643at2759"/>
<keyword evidence="2" id="KW-1185">Reference proteome</keyword>
<sequence length="280" mass="31300">MNMELSVSVCLRSCSSGRVCSFSMIAPVGRRVGGPLCGRMGDTDNGSANSCMVFHLSPFFHPILRLTSDVCCIQSLCACRSRVLDLSVALYSLYVSRRRSPSFSTLLTASSQLLIKFSQILFYTRYKTLRVDVSAHFENWLKYLVEVLSCDTWPSEMQNKKCDDLSVRIELLRLLINLYTSSANFQSEDASSPQPTSTSREPPFSSAEVAMIENKRIFEKSCRAVWIGLTMDTGNCVTEHVKMAEVLMRLHARKAGEPSSDVENMIASSLANTNPYYMTD</sequence>
<gene>
    <name evidence="1" type="ORF">WR25_06674</name>
</gene>
<comment type="caution">
    <text evidence="1">The sequence shown here is derived from an EMBL/GenBank/DDBJ whole genome shotgun (WGS) entry which is preliminary data.</text>
</comment>
<dbReference type="EMBL" id="LIAE01009913">
    <property type="protein sequence ID" value="PAV67511.1"/>
    <property type="molecule type" value="Genomic_DNA"/>
</dbReference>
<evidence type="ECO:0000313" key="2">
    <source>
        <dbReference type="Proteomes" id="UP000218231"/>
    </source>
</evidence>
<name>A0A2A2K0P5_9BILA</name>
<evidence type="ECO:0000313" key="1">
    <source>
        <dbReference type="EMBL" id="PAV67511.1"/>
    </source>
</evidence>
<dbReference type="STRING" id="2018661.A0A2A2K0P5"/>
<accession>A0A2A2K0P5</accession>
<dbReference type="Proteomes" id="UP000218231">
    <property type="component" value="Unassembled WGS sequence"/>
</dbReference>
<organism evidence="1 2">
    <name type="scientific">Diploscapter pachys</name>
    <dbReference type="NCBI Taxonomy" id="2018661"/>
    <lineage>
        <taxon>Eukaryota</taxon>
        <taxon>Metazoa</taxon>
        <taxon>Ecdysozoa</taxon>
        <taxon>Nematoda</taxon>
        <taxon>Chromadorea</taxon>
        <taxon>Rhabditida</taxon>
        <taxon>Rhabditina</taxon>
        <taxon>Rhabditomorpha</taxon>
        <taxon>Rhabditoidea</taxon>
        <taxon>Rhabditidae</taxon>
        <taxon>Diploscapter</taxon>
    </lineage>
</organism>